<evidence type="ECO:0000313" key="2">
    <source>
        <dbReference type="Proteomes" id="UP000177481"/>
    </source>
</evidence>
<name>A0A1F5EBV9_9BACT</name>
<evidence type="ECO:0000313" key="1">
    <source>
        <dbReference type="EMBL" id="OGD64831.1"/>
    </source>
</evidence>
<dbReference type="Proteomes" id="UP000177481">
    <property type="component" value="Unassembled WGS sequence"/>
</dbReference>
<dbReference type="EMBL" id="MEZX01000002">
    <property type="protein sequence ID" value="OGD64831.1"/>
    <property type="molecule type" value="Genomic_DNA"/>
</dbReference>
<sequence>MCDALEGSMPYQDINGTEVEYIASFGGHNKAIGRLWKEAITDFLLTAARETRRDCQNLTFSLALGTQVRIEWDHRNGTVCARGSVGDERPAIEPHEVLVSHPSCSDTGVKSRLFDFVHGPRIVLVIYFPDLRPSQCDGSFIQVLYLWKSAKDRALHIAASYR</sequence>
<proteinExistence type="predicted"/>
<gene>
    <name evidence="1" type="ORF">A3A71_02180</name>
</gene>
<protein>
    <submittedName>
        <fullName evidence="1">Uncharacterized protein</fullName>
    </submittedName>
</protein>
<organism evidence="1 2">
    <name type="scientific">Candidatus Berkelbacteria bacterium RIFCSPLOWO2_01_FULL_50_28</name>
    <dbReference type="NCBI Taxonomy" id="1797471"/>
    <lineage>
        <taxon>Bacteria</taxon>
        <taxon>Candidatus Berkelbacteria</taxon>
    </lineage>
</organism>
<comment type="caution">
    <text evidence="1">The sequence shown here is derived from an EMBL/GenBank/DDBJ whole genome shotgun (WGS) entry which is preliminary data.</text>
</comment>
<dbReference type="AlphaFoldDB" id="A0A1F5EBV9"/>
<accession>A0A1F5EBV9</accession>
<reference evidence="1 2" key="1">
    <citation type="journal article" date="2016" name="Nat. Commun.">
        <title>Thousands of microbial genomes shed light on interconnected biogeochemical processes in an aquifer system.</title>
        <authorList>
            <person name="Anantharaman K."/>
            <person name="Brown C.T."/>
            <person name="Hug L.A."/>
            <person name="Sharon I."/>
            <person name="Castelle C.J."/>
            <person name="Probst A.J."/>
            <person name="Thomas B.C."/>
            <person name="Singh A."/>
            <person name="Wilkins M.J."/>
            <person name="Karaoz U."/>
            <person name="Brodie E.L."/>
            <person name="Williams K.H."/>
            <person name="Hubbard S.S."/>
            <person name="Banfield J.F."/>
        </authorList>
    </citation>
    <scope>NUCLEOTIDE SEQUENCE [LARGE SCALE GENOMIC DNA]</scope>
</reference>